<proteinExistence type="predicted"/>
<comment type="caution">
    <text evidence="1">The sequence shown here is derived from an EMBL/GenBank/DDBJ whole genome shotgun (WGS) entry which is preliminary data.</text>
</comment>
<dbReference type="EMBL" id="PFTC01000055">
    <property type="protein sequence ID" value="PJB98300.1"/>
    <property type="molecule type" value="Genomic_DNA"/>
</dbReference>
<organism evidence="1 2">
    <name type="scientific">Candidatus Nealsonbacteria bacterium CG_4_9_14_0_8_um_filter_36_17</name>
    <dbReference type="NCBI Taxonomy" id="1974693"/>
    <lineage>
        <taxon>Bacteria</taxon>
        <taxon>Candidatus Nealsoniibacteriota</taxon>
    </lineage>
</organism>
<protein>
    <submittedName>
        <fullName evidence="1">Uncharacterized protein</fullName>
    </submittedName>
</protein>
<name>A0A2M8DL39_9BACT</name>
<sequence>VDFTLGSLSYATWEAMKFIGAKYFTGKLTKIGQLMDQLGMFVESYDYQQYYKSKFSSVEGKIFKKKFS</sequence>
<dbReference type="Proteomes" id="UP000230097">
    <property type="component" value="Unassembled WGS sequence"/>
</dbReference>
<feature type="non-terminal residue" evidence="1">
    <location>
        <position position="68"/>
    </location>
</feature>
<gene>
    <name evidence="1" type="ORF">CO078_02240</name>
</gene>
<reference evidence="2" key="1">
    <citation type="submission" date="2017-09" db="EMBL/GenBank/DDBJ databases">
        <title>Depth-based differentiation of microbial function through sediment-hosted aquifers and enrichment of novel symbionts in the deep terrestrial subsurface.</title>
        <authorList>
            <person name="Probst A.J."/>
            <person name="Ladd B."/>
            <person name="Jarett J.K."/>
            <person name="Geller-Mcgrath D.E."/>
            <person name="Sieber C.M.K."/>
            <person name="Emerson J.B."/>
            <person name="Anantharaman K."/>
            <person name="Thomas B.C."/>
            <person name="Malmstrom R."/>
            <person name="Stieglmeier M."/>
            <person name="Klingl A."/>
            <person name="Woyke T."/>
            <person name="Ryan C.M."/>
            <person name="Banfield J.F."/>
        </authorList>
    </citation>
    <scope>NUCLEOTIDE SEQUENCE [LARGE SCALE GENOMIC DNA]</scope>
</reference>
<evidence type="ECO:0000313" key="2">
    <source>
        <dbReference type="Proteomes" id="UP000230097"/>
    </source>
</evidence>
<accession>A0A2M8DL39</accession>
<feature type="non-terminal residue" evidence="1">
    <location>
        <position position="1"/>
    </location>
</feature>
<evidence type="ECO:0000313" key="1">
    <source>
        <dbReference type="EMBL" id="PJB98300.1"/>
    </source>
</evidence>
<dbReference type="AlphaFoldDB" id="A0A2M8DL39"/>